<dbReference type="Proteomes" id="UP000054018">
    <property type="component" value="Unassembled WGS sequence"/>
</dbReference>
<sequence>YLEDVAEHGKAQGITDTLSLGQLAIDGAPPRVGRLWTYLVASASILEQWDWENFKALVTLQYPEIEPIEDVREYFDEFYAFLDGSRCSELSSVPALGAYLRHFQVLFLAMVTRNALELSHRAQLFLRGLPPQVELEVSRRLASRYPLFMSGHLWPIEVIVRITKEVIEDRVGHLPPCLASKKPSSSLESPEEPAQHSHSPSISYWPDAPVEYSRSRSRRCSQGSSSSKPPSCSPFEATPRTSKNSPHPPELASSSSSPHRVTIAGSGHVQPHRCDPGWQAGDSPSNSLRSSREDRQSHLRTVGGLDHSKVCSPRLETASSKPRDLGSTSTRPLRPCEPSSTPSKCYSCFEASSKSFDLEPLHRTSFLLREAAAPTARPAPTTSESCSRVSSEASPLRDLEGILFVSSVVEKGMFGLGARSAVREEIPREVLGRTLQARLDFWALAHGPGSPAVQVKSPPSSSKSSPPLFCPRGDLETTPERLSSSRASTPPSRQAPVEFRGSSQPLEGSFPPLEPLLPLQVQHPLRVAFRGLSRLEASLVFEATPPNPLDAPRCHSGTLA</sequence>
<feature type="compositionally biased region" description="Low complexity" evidence="1">
    <location>
        <begin position="456"/>
        <end position="467"/>
    </location>
</feature>
<gene>
    <name evidence="2" type="ORF">PISMIDRAFT_17323</name>
</gene>
<proteinExistence type="predicted"/>
<name>A0A0C9YKK5_9AGAM</name>
<organism evidence="2 3">
    <name type="scientific">Pisolithus microcarpus 441</name>
    <dbReference type="NCBI Taxonomy" id="765257"/>
    <lineage>
        <taxon>Eukaryota</taxon>
        <taxon>Fungi</taxon>
        <taxon>Dikarya</taxon>
        <taxon>Basidiomycota</taxon>
        <taxon>Agaricomycotina</taxon>
        <taxon>Agaricomycetes</taxon>
        <taxon>Agaricomycetidae</taxon>
        <taxon>Boletales</taxon>
        <taxon>Sclerodermatineae</taxon>
        <taxon>Pisolithaceae</taxon>
        <taxon>Pisolithus</taxon>
    </lineage>
</organism>
<feature type="non-terminal residue" evidence="2">
    <location>
        <position position="560"/>
    </location>
</feature>
<dbReference type="OrthoDB" id="10416237at2759"/>
<feature type="compositionally biased region" description="Low complexity" evidence="1">
    <location>
        <begin position="220"/>
        <end position="234"/>
    </location>
</feature>
<evidence type="ECO:0000256" key="1">
    <source>
        <dbReference type="SAM" id="MobiDB-lite"/>
    </source>
</evidence>
<reference evidence="2 3" key="1">
    <citation type="submission" date="2014-04" db="EMBL/GenBank/DDBJ databases">
        <authorList>
            <consortium name="DOE Joint Genome Institute"/>
            <person name="Kuo A."/>
            <person name="Kohler A."/>
            <person name="Costa M.D."/>
            <person name="Nagy L.G."/>
            <person name="Floudas D."/>
            <person name="Copeland A."/>
            <person name="Barry K.W."/>
            <person name="Cichocki N."/>
            <person name="Veneault-Fourrey C."/>
            <person name="LaButti K."/>
            <person name="Lindquist E.A."/>
            <person name="Lipzen A."/>
            <person name="Lundell T."/>
            <person name="Morin E."/>
            <person name="Murat C."/>
            <person name="Sun H."/>
            <person name="Tunlid A."/>
            <person name="Henrissat B."/>
            <person name="Grigoriev I.V."/>
            <person name="Hibbett D.S."/>
            <person name="Martin F."/>
            <person name="Nordberg H.P."/>
            <person name="Cantor M.N."/>
            <person name="Hua S.X."/>
        </authorList>
    </citation>
    <scope>NUCLEOTIDE SEQUENCE [LARGE SCALE GENOMIC DNA]</scope>
    <source>
        <strain evidence="2 3">441</strain>
    </source>
</reference>
<keyword evidence="3" id="KW-1185">Reference proteome</keyword>
<evidence type="ECO:0000313" key="2">
    <source>
        <dbReference type="EMBL" id="KIK14379.1"/>
    </source>
</evidence>
<dbReference type="AlphaFoldDB" id="A0A0C9YKK5"/>
<accession>A0A0C9YKK5</accession>
<feature type="compositionally biased region" description="Polar residues" evidence="1">
    <location>
        <begin position="480"/>
        <end position="492"/>
    </location>
</feature>
<dbReference type="EMBL" id="KN833941">
    <property type="protein sequence ID" value="KIK14379.1"/>
    <property type="molecule type" value="Genomic_DNA"/>
</dbReference>
<dbReference type="HOGENOM" id="CLU_035679_0_0_1"/>
<protein>
    <submittedName>
        <fullName evidence="2">Uncharacterized protein</fullName>
    </submittedName>
</protein>
<feature type="compositionally biased region" description="Low complexity" evidence="1">
    <location>
        <begin position="178"/>
        <end position="188"/>
    </location>
</feature>
<evidence type="ECO:0000313" key="3">
    <source>
        <dbReference type="Proteomes" id="UP000054018"/>
    </source>
</evidence>
<reference evidence="3" key="2">
    <citation type="submission" date="2015-01" db="EMBL/GenBank/DDBJ databases">
        <title>Evolutionary Origins and Diversification of the Mycorrhizal Mutualists.</title>
        <authorList>
            <consortium name="DOE Joint Genome Institute"/>
            <consortium name="Mycorrhizal Genomics Consortium"/>
            <person name="Kohler A."/>
            <person name="Kuo A."/>
            <person name="Nagy L.G."/>
            <person name="Floudas D."/>
            <person name="Copeland A."/>
            <person name="Barry K.W."/>
            <person name="Cichocki N."/>
            <person name="Veneault-Fourrey C."/>
            <person name="LaButti K."/>
            <person name="Lindquist E.A."/>
            <person name="Lipzen A."/>
            <person name="Lundell T."/>
            <person name="Morin E."/>
            <person name="Murat C."/>
            <person name="Riley R."/>
            <person name="Ohm R."/>
            <person name="Sun H."/>
            <person name="Tunlid A."/>
            <person name="Henrissat B."/>
            <person name="Grigoriev I.V."/>
            <person name="Hibbett D.S."/>
            <person name="Martin F."/>
        </authorList>
    </citation>
    <scope>NUCLEOTIDE SEQUENCE [LARGE SCALE GENOMIC DNA]</scope>
    <source>
        <strain evidence="3">441</strain>
    </source>
</reference>
<feature type="region of interest" description="Disordered" evidence="1">
    <location>
        <begin position="372"/>
        <end position="391"/>
    </location>
</feature>
<feature type="region of interest" description="Disordered" evidence="1">
    <location>
        <begin position="178"/>
        <end position="342"/>
    </location>
</feature>
<feature type="region of interest" description="Disordered" evidence="1">
    <location>
        <begin position="450"/>
        <end position="511"/>
    </location>
</feature>